<sequence>MKQVLLKAGARLNRRGVRLIAMLAVMVSIFAKIDRSALIAHLAHFDPIVGVAIVGVFLLSVALFARRWWHISRALGVNAPFKDFVRALWISQSVSECGPPLVVGELARFQFMRGVAETWQLVVGQAVDRLSGAIVLLFLVLGLTPIYLGWFSEFPGLKVAVFAAILVSSASAAAILVRRFRRTARSHTERVLAVCNPLRSPGHYGLSVLLQLLLAANFALAALGLGLSGVAPAVFLLAPLLLLGVSVLPGLVSDWGKREAAAVFLLAPAGLTAEQSVAVSLIFGALHLLTALPGALLLLLARRRQAVSVVE</sequence>
<dbReference type="KEGG" id="mmai:sS8_3891"/>
<dbReference type="RefSeq" id="WP_145986608.1">
    <property type="nucleotide sequence ID" value="NZ_AP017928.1"/>
</dbReference>
<dbReference type="PANTHER" id="PTHR40277:SF1">
    <property type="entry name" value="BLL5419 PROTEIN"/>
    <property type="match status" value="1"/>
</dbReference>
<evidence type="ECO:0000256" key="5">
    <source>
        <dbReference type="ARBA" id="ARBA00023136"/>
    </source>
</evidence>
<dbReference type="Proteomes" id="UP000266313">
    <property type="component" value="Chromosome"/>
</dbReference>
<accession>A0A250KVX7</accession>
<evidence type="ECO:0000256" key="2">
    <source>
        <dbReference type="ARBA" id="ARBA00022475"/>
    </source>
</evidence>
<keyword evidence="5 6" id="KW-0472">Membrane</keyword>
<feature type="transmembrane region" description="Helical" evidence="6">
    <location>
        <begin position="16"/>
        <end position="33"/>
    </location>
</feature>
<keyword evidence="8" id="KW-1185">Reference proteome</keyword>
<feature type="transmembrane region" description="Helical" evidence="6">
    <location>
        <begin position="130"/>
        <end position="150"/>
    </location>
</feature>
<dbReference type="AlphaFoldDB" id="A0A250KVX7"/>
<keyword evidence="4 6" id="KW-1133">Transmembrane helix</keyword>
<feature type="transmembrane region" description="Helical" evidence="6">
    <location>
        <begin position="281"/>
        <end position="301"/>
    </location>
</feature>
<organism evidence="7 8">
    <name type="scientific">Methylocaldum marinum</name>
    <dbReference type="NCBI Taxonomy" id="1432792"/>
    <lineage>
        <taxon>Bacteria</taxon>
        <taxon>Pseudomonadati</taxon>
        <taxon>Pseudomonadota</taxon>
        <taxon>Gammaproteobacteria</taxon>
        <taxon>Methylococcales</taxon>
        <taxon>Methylococcaceae</taxon>
        <taxon>Methylocaldum</taxon>
    </lineage>
</organism>
<protein>
    <submittedName>
        <fullName evidence="7">Uncharacterized protein</fullName>
    </submittedName>
</protein>
<name>A0A250KVX7_9GAMM</name>
<dbReference type="Pfam" id="PF03706">
    <property type="entry name" value="LPG_synthase_TM"/>
    <property type="match status" value="1"/>
</dbReference>
<evidence type="ECO:0000256" key="1">
    <source>
        <dbReference type="ARBA" id="ARBA00004651"/>
    </source>
</evidence>
<proteinExistence type="predicted"/>
<feature type="transmembrane region" description="Helical" evidence="6">
    <location>
        <begin position="45"/>
        <end position="65"/>
    </location>
</feature>
<keyword evidence="2" id="KW-1003">Cell membrane</keyword>
<feature type="transmembrane region" description="Helical" evidence="6">
    <location>
        <begin position="233"/>
        <end position="252"/>
    </location>
</feature>
<evidence type="ECO:0000256" key="6">
    <source>
        <dbReference type="SAM" id="Phobius"/>
    </source>
</evidence>
<dbReference type="GO" id="GO:0005886">
    <property type="term" value="C:plasma membrane"/>
    <property type="evidence" value="ECO:0007669"/>
    <property type="project" value="UniProtKB-SubCell"/>
</dbReference>
<dbReference type="InterPro" id="IPR022791">
    <property type="entry name" value="L-PG_synthase/AglD"/>
</dbReference>
<feature type="transmembrane region" description="Helical" evidence="6">
    <location>
        <begin position="156"/>
        <end position="177"/>
    </location>
</feature>
<evidence type="ECO:0000313" key="7">
    <source>
        <dbReference type="EMBL" id="BBA35823.1"/>
    </source>
</evidence>
<evidence type="ECO:0000256" key="4">
    <source>
        <dbReference type="ARBA" id="ARBA00022989"/>
    </source>
</evidence>
<dbReference type="PANTHER" id="PTHR40277">
    <property type="entry name" value="BLL5419 PROTEIN"/>
    <property type="match status" value="1"/>
</dbReference>
<dbReference type="EMBL" id="AP017928">
    <property type="protein sequence ID" value="BBA35823.1"/>
    <property type="molecule type" value="Genomic_DNA"/>
</dbReference>
<gene>
    <name evidence="7" type="ORF">sS8_3891</name>
</gene>
<evidence type="ECO:0000313" key="8">
    <source>
        <dbReference type="Proteomes" id="UP000266313"/>
    </source>
</evidence>
<dbReference type="OrthoDB" id="9788795at2"/>
<reference evidence="7 8" key="1">
    <citation type="submission" date="2016-12" db="EMBL/GenBank/DDBJ databases">
        <title>Genome sequencing of Methylocaldum marinum.</title>
        <authorList>
            <person name="Takeuchi M."/>
            <person name="Kamagata Y."/>
            <person name="Hiraoka S."/>
            <person name="Oshima K."/>
            <person name="Hattori M."/>
            <person name="Iwasaki W."/>
        </authorList>
    </citation>
    <scope>NUCLEOTIDE SEQUENCE [LARGE SCALE GENOMIC DNA]</scope>
    <source>
        <strain evidence="7 8">S8</strain>
    </source>
</reference>
<keyword evidence="3 6" id="KW-0812">Transmembrane</keyword>
<evidence type="ECO:0000256" key="3">
    <source>
        <dbReference type="ARBA" id="ARBA00022692"/>
    </source>
</evidence>
<comment type="subcellular location">
    <subcellularLocation>
        <location evidence="1">Cell membrane</location>
        <topology evidence="1">Multi-pass membrane protein</topology>
    </subcellularLocation>
</comment>